<dbReference type="InterPro" id="IPR032675">
    <property type="entry name" value="LRR_dom_sf"/>
</dbReference>
<dbReference type="InterPro" id="IPR007111">
    <property type="entry name" value="NACHT_NTPase"/>
</dbReference>
<dbReference type="PANTHER" id="PTHR24106">
    <property type="entry name" value="NACHT, LRR AND CARD DOMAINS-CONTAINING"/>
    <property type="match status" value="1"/>
</dbReference>
<dbReference type="SMART" id="SM00368">
    <property type="entry name" value="LRR_RI"/>
    <property type="match status" value="9"/>
</dbReference>
<name>A0A2B4RXM7_STYPI</name>
<dbReference type="SUPFAM" id="SSF52047">
    <property type="entry name" value="RNI-like"/>
    <property type="match status" value="1"/>
</dbReference>
<dbReference type="Pfam" id="PF05729">
    <property type="entry name" value="NACHT"/>
    <property type="match status" value="1"/>
</dbReference>
<evidence type="ECO:0000256" key="4">
    <source>
        <dbReference type="ARBA" id="ARBA00022840"/>
    </source>
</evidence>
<evidence type="ECO:0000259" key="5">
    <source>
        <dbReference type="PROSITE" id="PS50837"/>
    </source>
</evidence>
<keyword evidence="2" id="KW-0677">Repeat</keyword>
<comment type="caution">
    <text evidence="6">The sequence shown here is derived from an EMBL/GenBank/DDBJ whole genome shotgun (WGS) entry which is preliminary data.</text>
</comment>
<evidence type="ECO:0000256" key="2">
    <source>
        <dbReference type="ARBA" id="ARBA00022737"/>
    </source>
</evidence>
<dbReference type="CDD" id="cd00116">
    <property type="entry name" value="LRR_RI"/>
    <property type="match status" value="1"/>
</dbReference>
<protein>
    <submittedName>
        <fullName evidence="6">NACHT, LRR and PYD domains-containing protein 12</fullName>
    </submittedName>
</protein>
<evidence type="ECO:0000256" key="3">
    <source>
        <dbReference type="ARBA" id="ARBA00022741"/>
    </source>
</evidence>
<dbReference type="AlphaFoldDB" id="A0A2B4RXM7"/>
<dbReference type="InterPro" id="IPR051261">
    <property type="entry name" value="NLR"/>
</dbReference>
<keyword evidence="1" id="KW-0433">Leucine-rich repeat</keyword>
<gene>
    <name evidence="6" type="primary">NLRP12</name>
    <name evidence="6" type="ORF">AWC38_SpisGene12275</name>
</gene>
<dbReference type="SUPFAM" id="SSF52540">
    <property type="entry name" value="P-loop containing nucleoside triphosphate hydrolases"/>
    <property type="match status" value="1"/>
</dbReference>
<dbReference type="Pfam" id="PF18738">
    <property type="entry name" value="HEPN_DZIP3"/>
    <property type="match status" value="1"/>
</dbReference>
<organism evidence="6 7">
    <name type="scientific">Stylophora pistillata</name>
    <name type="common">Smooth cauliflower coral</name>
    <dbReference type="NCBI Taxonomy" id="50429"/>
    <lineage>
        <taxon>Eukaryota</taxon>
        <taxon>Metazoa</taxon>
        <taxon>Cnidaria</taxon>
        <taxon>Anthozoa</taxon>
        <taxon>Hexacorallia</taxon>
        <taxon>Scleractinia</taxon>
        <taxon>Astrocoeniina</taxon>
        <taxon>Pocilloporidae</taxon>
        <taxon>Stylophora</taxon>
    </lineage>
</organism>
<accession>A0A2B4RXM7</accession>
<dbReference type="InterPro" id="IPR027417">
    <property type="entry name" value="P-loop_NTPase"/>
</dbReference>
<keyword evidence="7" id="KW-1185">Reference proteome</keyword>
<dbReference type="InterPro" id="IPR041249">
    <property type="entry name" value="HEPN_DZIP3"/>
</dbReference>
<keyword evidence="3" id="KW-0547">Nucleotide-binding</keyword>
<evidence type="ECO:0000313" key="7">
    <source>
        <dbReference type="Proteomes" id="UP000225706"/>
    </source>
</evidence>
<dbReference type="EMBL" id="LSMT01000215">
    <property type="protein sequence ID" value="PFX23204.1"/>
    <property type="molecule type" value="Genomic_DNA"/>
</dbReference>
<dbReference type="SMART" id="SM00367">
    <property type="entry name" value="LRR_CC"/>
    <property type="match status" value="8"/>
</dbReference>
<dbReference type="Gene3D" id="3.80.10.10">
    <property type="entry name" value="Ribonuclease Inhibitor"/>
    <property type="match status" value="2"/>
</dbReference>
<dbReference type="Pfam" id="PF13516">
    <property type="entry name" value="LRR_6"/>
    <property type="match status" value="9"/>
</dbReference>
<feature type="domain" description="NACHT" evidence="5">
    <location>
        <begin position="347"/>
        <end position="498"/>
    </location>
</feature>
<dbReference type="PROSITE" id="PS51450">
    <property type="entry name" value="LRR"/>
    <property type="match status" value="5"/>
</dbReference>
<keyword evidence="4" id="KW-0067">ATP-binding</keyword>
<dbReference type="STRING" id="50429.A0A2B4RXM7"/>
<evidence type="ECO:0000256" key="1">
    <source>
        <dbReference type="ARBA" id="ARBA00022614"/>
    </source>
</evidence>
<dbReference type="Gene3D" id="3.40.50.300">
    <property type="entry name" value="P-loop containing nucleotide triphosphate hydrolases"/>
    <property type="match status" value="1"/>
</dbReference>
<reference evidence="7" key="1">
    <citation type="journal article" date="2017" name="bioRxiv">
        <title>Comparative analysis of the genomes of Stylophora pistillata and Acropora digitifera provides evidence for extensive differences between species of corals.</title>
        <authorList>
            <person name="Voolstra C.R."/>
            <person name="Li Y."/>
            <person name="Liew Y.J."/>
            <person name="Baumgarten S."/>
            <person name="Zoccola D."/>
            <person name="Flot J.-F."/>
            <person name="Tambutte S."/>
            <person name="Allemand D."/>
            <person name="Aranda M."/>
        </authorList>
    </citation>
    <scope>NUCLEOTIDE SEQUENCE [LARGE SCALE GENOMIC DNA]</scope>
</reference>
<dbReference type="InterPro" id="IPR001611">
    <property type="entry name" value="Leu-rich_rpt"/>
</dbReference>
<dbReference type="Proteomes" id="UP000225706">
    <property type="component" value="Unassembled WGS sequence"/>
</dbReference>
<dbReference type="InterPro" id="IPR006553">
    <property type="entry name" value="Leu-rich_rpt_Cys-con_subtyp"/>
</dbReference>
<evidence type="ECO:0000313" key="6">
    <source>
        <dbReference type="EMBL" id="PFX23204.1"/>
    </source>
</evidence>
<dbReference type="GO" id="GO:0005524">
    <property type="term" value="F:ATP binding"/>
    <property type="evidence" value="ECO:0007669"/>
    <property type="project" value="UniProtKB-KW"/>
</dbReference>
<dbReference type="PROSITE" id="PS50837">
    <property type="entry name" value="NACHT"/>
    <property type="match status" value="1"/>
</dbReference>
<dbReference type="OrthoDB" id="5951217at2759"/>
<sequence length="1126" mass="126547">MATAVAPSFHSTKETTNYARLCRLLVDVGSDVLRETFEKKRPPGNLDTVLSSPPVHAVLLSLKKKKLLNPQQWDKLYPVLRSSVSSKNFDTTLLMVLLRNICGLVPPSTGWNTLPPAADTTLDADIVRIKYYRNTVYGHASEASVDGATFNQYWQDIQGPLVRLGGGGYQAAIDDLKTECMDPDFEEHYKELLRQVVMDEVSIKERLDVMRKEMGQIGRSLDEFKEAIVNPIKKAGDKAVTEYSIALKESIRSQTEYLAQVSPTLPNARTDHIFTNLLMQHGRKPVEDLDLERKECFYLHGQARRRKLVEDLDLKREKRVRQYGQMSGKQIKHSQDIFLSTDGKHPESVLVTGKAGIGKTLFCQKLIRDWADNKLFQSKANTEVPDFKFAYLLTFRQLNLLGDDPVTLKDILNRSSVLDDHSNIDDSLFEYVVDHPEEVLIVIDGYDECSQRDYIASDSHEKYPNNAFEKIPVAAVCAKLIKGKILRGSVVMITSRPDESDEMKDKDIHFDRYVEITGFSEPQVKEYIGKYFKSNEGMKNTVLGHITKNVNLVSFAHIPVLCFLMCSYFENKLQHSDITNPLPVKTSDLYDEIIKVFVQKHDKNKRLALEVTLDKLSKLAAQLLEERRYLFMKEDLKTFNSQEVESLCGSGLLHCGPPFRKSFSATTKYFCFTHLTLQEYLAASWFVKERKTPPKHVSPEVFQFMSGILSKQKDAVFMEMLLEEISRLRGISVCRYRLLKFKCLMDYEDVEFVKRIVKKRRHDLFEQEGSMLFCYSELTDVDCTTLSFLFHVFGALNAEEESEVSEGTSKMGAKWTLTTLSLSFNQITDAGVVSLCEALQTPTCKLTTLDLRENQITDAGVVSLCQTLQTPTCELTTLDLRGNQITDAGVVSLCQALQTPTCKLTTLHLSGNQITDAGVVSLCQALQTRTCKLTTLHLSCYQIANVDSVIPCRALQTPTSQITDAGFVSLCQALQMPTCKLTTLVLRGNQITDTGVVSLCQALQTPTCKLTTLLLSRNQITDAGVVSLCQALETPTCKLTKLDLSGNQITDAGVVSLCQALQTPTCRLTALDLSFNQITDAGVVSLNQALQTPTCKLTRLDLRHNEITDADEEHLRKFSTACRALF</sequence>
<proteinExistence type="predicted"/>